<evidence type="ECO:0000256" key="1">
    <source>
        <dbReference type="ARBA" id="ARBA00004141"/>
    </source>
</evidence>
<feature type="transmembrane region" description="Helical" evidence="6">
    <location>
        <begin position="298"/>
        <end position="325"/>
    </location>
</feature>
<sequence>MRNATYATALTLMLGWLLWMGRPILLPVFAAVISVYILSAAATGMQNIPVIGRLPAWARRAVILIVFTILVTLLFILVINNLAQIAVILPTYESNLQLLITQNASMLGIEGEPTWENLRSVTLDQIDVKSWIAPALLSLRGFGITLFLIVLYSSFLIAERGVMAKKAIIAMGDAESGQRAISLLSRINERIGQYLFMKTIVNIILGVISFFIMLALGIELALFWAVLIAFLNYIPYIGSLIGVIFPVLLGLAQFGNLSMAMVVMIALTMAQIIVAFYLEPKMMGRAFNLSPFIVLLALAFWSTLWGVPGALLAVPLTVSLVLVLAELPATRPIAILLSANGKL</sequence>
<comment type="subcellular location">
    <subcellularLocation>
        <location evidence="1">Membrane</location>
        <topology evidence="1">Multi-pass membrane protein</topology>
    </subcellularLocation>
</comment>
<comment type="caution">
    <text evidence="7">The sequence shown here is derived from an EMBL/GenBank/DDBJ whole genome shotgun (WGS) entry which is preliminary data.</text>
</comment>
<evidence type="ECO:0000313" key="8">
    <source>
        <dbReference type="EMBL" id="MBM2419784.1"/>
    </source>
</evidence>
<dbReference type="Proteomes" id="UP000755667">
    <property type="component" value="Unassembled WGS sequence"/>
</dbReference>
<comment type="similarity">
    <text evidence="2">Belongs to the autoinducer-2 exporter (AI-2E) (TC 2.A.86) family.</text>
</comment>
<dbReference type="GeneID" id="62643319"/>
<dbReference type="GO" id="GO:0055085">
    <property type="term" value="P:transmembrane transport"/>
    <property type="evidence" value="ECO:0007669"/>
    <property type="project" value="TreeGrafter"/>
</dbReference>
<proteinExistence type="inferred from homology"/>
<feature type="transmembrane region" description="Helical" evidence="6">
    <location>
        <begin position="62"/>
        <end position="89"/>
    </location>
</feature>
<evidence type="ECO:0000256" key="3">
    <source>
        <dbReference type="ARBA" id="ARBA00022692"/>
    </source>
</evidence>
<keyword evidence="4 6" id="KW-1133">Transmembrane helix</keyword>
<dbReference type="OrthoDB" id="9799225at2"/>
<dbReference type="GO" id="GO:0016020">
    <property type="term" value="C:membrane"/>
    <property type="evidence" value="ECO:0007669"/>
    <property type="project" value="UniProtKB-SubCell"/>
</dbReference>
<evidence type="ECO:0000313" key="10">
    <source>
        <dbReference type="Proteomes" id="UP000809440"/>
    </source>
</evidence>
<evidence type="ECO:0000313" key="7">
    <source>
        <dbReference type="EMBL" id="MBM2415140.1"/>
    </source>
</evidence>
<evidence type="ECO:0000313" key="9">
    <source>
        <dbReference type="Proteomes" id="UP000755667"/>
    </source>
</evidence>
<dbReference type="Proteomes" id="UP000809440">
    <property type="component" value="Unassembled WGS sequence"/>
</dbReference>
<feature type="transmembrane region" description="Helical" evidence="6">
    <location>
        <begin position="131"/>
        <end position="158"/>
    </location>
</feature>
<dbReference type="InterPro" id="IPR002549">
    <property type="entry name" value="AI-2E-like"/>
</dbReference>
<accession>A0A9Q2S225</accession>
<organism evidence="7 9">
    <name type="scientific">Marivita cryptomonadis</name>
    <dbReference type="NCBI Taxonomy" id="505252"/>
    <lineage>
        <taxon>Bacteria</taxon>
        <taxon>Pseudomonadati</taxon>
        <taxon>Pseudomonadota</taxon>
        <taxon>Alphaproteobacteria</taxon>
        <taxon>Rhodobacterales</taxon>
        <taxon>Roseobacteraceae</taxon>
        <taxon>Marivita</taxon>
    </lineage>
</organism>
<dbReference type="EMBL" id="JAFBXE010000028">
    <property type="protein sequence ID" value="MBM2415140.1"/>
    <property type="molecule type" value="Genomic_DNA"/>
</dbReference>
<evidence type="ECO:0000256" key="5">
    <source>
        <dbReference type="ARBA" id="ARBA00023136"/>
    </source>
</evidence>
<dbReference type="RefSeq" id="WP_085633633.1">
    <property type="nucleotide sequence ID" value="NZ_JAFBWU010000028.1"/>
</dbReference>
<keyword evidence="5 6" id="KW-0472">Membrane</keyword>
<dbReference type="PANTHER" id="PTHR21716:SF64">
    <property type="entry name" value="AI-2 TRANSPORT PROTEIN TQSA"/>
    <property type="match status" value="1"/>
</dbReference>
<evidence type="ECO:0000256" key="4">
    <source>
        <dbReference type="ARBA" id="ARBA00022989"/>
    </source>
</evidence>
<feature type="transmembrane region" description="Helical" evidence="6">
    <location>
        <begin position="200"/>
        <end position="227"/>
    </location>
</feature>
<dbReference type="PANTHER" id="PTHR21716">
    <property type="entry name" value="TRANSMEMBRANE PROTEIN"/>
    <property type="match status" value="1"/>
</dbReference>
<evidence type="ECO:0000256" key="2">
    <source>
        <dbReference type="ARBA" id="ARBA00009773"/>
    </source>
</evidence>
<protein>
    <submittedName>
        <fullName evidence="7">AI-2E family transporter</fullName>
    </submittedName>
</protein>
<feature type="transmembrane region" description="Helical" evidence="6">
    <location>
        <begin position="259"/>
        <end position="278"/>
    </location>
</feature>
<dbReference type="AlphaFoldDB" id="A0A9Q2S225"/>
<name>A0A9Q2S225_9RHOB</name>
<dbReference type="Pfam" id="PF01594">
    <property type="entry name" value="AI-2E_transport"/>
    <property type="match status" value="1"/>
</dbReference>
<evidence type="ECO:0000256" key="6">
    <source>
        <dbReference type="SAM" id="Phobius"/>
    </source>
</evidence>
<keyword evidence="10" id="KW-1185">Reference proteome</keyword>
<keyword evidence="3 6" id="KW-0812">Transmembrane</keyword>
<reference evidence="7 10" key="1">
    <citation type="submission" date="2021-01" db="EMBL/GenBank/DDBJ databases">
        <title>Diatom-associated Roseobacters Show Island Model of Population Structure.</title>
        <authorList>
            <person name="Qu L."/>
            <person name="Feng X."/>
            <person name="Chen Y."/>
            <person name="Li L."/>
            <person name="Wang X."/>
            <person name="Hu Z."/>
            <person name="Wang H."/>
            <person name="Luo H."/>
        </authorList>
    </citation>
    <scope>NUCLEOTIDE SEQUENCE</scope>
    <source>
        <strain evidence="8 10">CC28-63</strain>
        <strain evidence="7">CC28-69</strain>
    </source>
</reference>
<dbReference type="EMBL" id="JAFBXF010000027">
    <property type="protein sequence ID" value="MBM2419784.1"/>
    <property type="molecule type" value="Genomic_DNA"/>
</dbReference>
<feature type="transmembrane region" description="Helical" evidence="6">
    <location>
        <begin position="20"/>
        <end position="41"/>
    </location>
</feature>
<gene>
    <name evidence="7" type="ORF">JQX41_22790</name>
    <name evidence="8" type="ORF">JQX48_22675</name>
</gene>
<feature type="transmembrane region" description="Helical" evidence="6">
    <location>
        <begin position="233"/>
        <end position="252"/>
    </location>
</feature>